<dbReference type="InterPro" id="IPR018062">
    <property type="entry name" value="HTH_AraC-typ_CS"/>
</dbReference>
<keyword evidence="6" id="KW-1185">Reference proteome</keyword>
<protein>
    <submittedName>
        <fullName evidence="5">Helix-turn-helix transcriptional regulator</fullName>
    </submittedName>
</protein>
<accession>A0ABV9FIU0</accession>
<dbReference type="PANTHER" id="PTHR47893">
    <property type="entry name" value="REGULATORY PROTEIN PCHR"/>
    <property type="match status" value="1"/>
</dbReference>
<dbReference type="Gene3D" id="1.10.10.60">
    <property type="entry name" value="Homeodomain-like"/>
    <property type="match status" value="1"/>
</dbReference>
<evidence type="ECO:0000313" key="5">
    <source>
        <dbReference type="EMBL" id="MFC4601896.1"/>
    </source>
</evidence>
<dbReference type="PANTHER" id="PTHR47893:SF1">
    <property type="entry name" value="REGULATORY PROTEIN PCHR"/>
    <property type="match status" value="1"/>
</dbReference>
<dbReference type="PROSITE" id="PS00041">
    <property type="entry name" value="HTH_ARAC_FAMILY_1"/>
    <property type="match status" value="1"/>
</dbReference>
<gene>
    <name evidence="5" type="ORF">ACFO3S_26905</name>
</gene>
<proteinExistence type="predicted"/>
<evidence type="ECO:0000256" key="1">
    <source>
        <dbReference type="ARBA" id="ARBA00023015"/>
    </source>
</evidence>
<feature type="domain" description="HTH araC/xylS-type" evidence="4">
    <location>
        <begin position="236"/>
        <end position="334"/>
    </location>
</feature>
<comment type="caution">
    <text evidence="5">The sequence shown here is derived from an EMBL/GenBank/DDBJ whole genome shotgun (WGS) entry which is preliminary data.</text>
</comment>
<dbReference type="Proteomes" id="UP001596028">
    <property type="component" value="Unassembled WGS sequence"/>
</dbReference>
<sequence>MANATSWYEIMNPHDRQCPLTTRLNQLYRTNESEPIERFERTVRVPQAMGNGYWQHMRLQPHVELALSEACFERTITLSSIEREESVNLGFCLGEGIRWRVEGNKEELELGNGEVIAFANMEAASSCQYDSGRLFKGLTVKLAPAKLKEEWQLPLDDWLAALTRNPKMFANRQATPGLKRLVREMIQCPYQGAIKRMYLTGKAMELTSVYLNEMVLERETGPVQPGLTRSDIASLYQAKQLLDANLASPPGLSALTRLVALNEFKLKKGFKQLFGMSVHAYVIDRRLEVACLLLQEGKRTVTAAAHEAGFGKAGHFAEYFKRKYGITPSECQKSFPARDEK</sequence>
<dbReference type="InterPro" id="IPR009057">
    <property type="entry name" value="Homeodomain-like_sf"/>
</dbReference>
<dbReference type="EMBL" id="JBHSEP010000032">
    <property type="protein sequence ID" value="MFC4601896.1"/>
    <property type="molecule type" value="Genomic_DNA"/>
</dbReference>
<organism evidence="5 6">
    <name type="scientific">Cohnella hongkongensis</name>
    <dbReference type="NCBI Taxonomy" id="178337"/>
    <lineage>
        <taxon>Bacteria</taxon>
        <taxon>Bacillati</taxon>
        <taxon>Bacillota</taxon>
        <taxon>Bacilli</taxon>
        <taxon>Bacillales</taxon>
        <taxon>Paenibacillaceae</taxon>
        <taxon>Cohnella</taxon>
    </lineage>
</organism>
<dbReference type="RefSeq" id="WP_378102607.1">
    <property type="nucleotide sequence ID" value="NZ_JBHSEP010000032.1"/>
</dbReference>
<keyword evidence="2" id="KW-0238">DNA-binding</keyword>
<evidence type="ECO:0000256" key="2">
    <source>
        <dbReference type="ARBA" id="ARBA00023125"/>
    </source>
</evidence>
<dbReference type="Pfam" id="PF12833">
    <property type="entry name" value="HTH_18"/>
    <property type="match status" value="1"/>
</dbReference>
<reference evidence="6" key="1">
    <citation type="journal article" date="2019" name="Int. J. Syst. Evol. Microbiol.">
        <title>The Global Catalogue of Microorganisms (GCM) 10K type strain sequencing project: providing services to taxonomists for standard genome sequencing and annotation.</title>
        <authorList>
            <consortium name="The Broad Institute Genomics Platform"/>
            <consortium name="The Broad Institute Genome Sequencing Center for Infectious Disease"/>
            <person name="Wu L."/>
            <person name="Ma J."/>
        </authorList>
    </citation>
    <scope>NUCLEOTIDE SEQUENCE [LARGE SCALE GENOMIC DNA]</scope>
    <source>
        <strain evidence="6">CCUG 49571</strain>
    </source>
</reference>
<dbReference type="InterPro" id="IPR053142">
    <property type="entry name" value="PchR_regulatory_protein"/>
</dbReference>
<dbReference type="PROSITE" id="PS01124">
    <property type="entry name" value="HTH_ARAC_FAMILY_2"/>
    <property type="match status" value="1"/>
</dbReference>
<evidence type="ECO:0000256" key="3">
    <source>
        <dbReference type="ARBA" id="ARBA00023163"/>
    </source>
</evidence>
<keyword evidence="3" id="KW-0804">Transcription</keyword>
<evidence type="ECO:0000259" key="4">
    <source>
        <dbReference type="PROSITE" id="PS01124"/>
    </source>
</evidence>
<dbReference type="SMART" id="SM00342">
    <property type="entry name" value="HTH_ARAC"/>
    <property type="match status" value="1"/>
</dbReference>
<evidence type="ECO:0000313" key="6">
    <source>
        <dbReference type="Proteomes" id="UP001596028"/>
    </source>
</evidence>
<name>A0ABV9FIU0_9BACL</name>
<dbReference type="SUPFAM" id="SSF46689">
    <property type="entry name" value="Homeodomain-like"/>
    <property type="match status" value="2"/>
</dbReference>
<keyword evidence="1" id="KW-0805">Transcription regulation</keyword>
<dbReference type="InterPro" id="IPR018060">
    <property type="entry name" value="HTH_AraC"/>
</dbReference>